<reference evidence="1 2" key="1">
    <citation type="journal article" date="2016" name="Int. J. Syst. Evol. Microbiol.">
        <title>Pyruvatibacter mobilis gen. nov., sp. nov., a marine bacterium from the culture broth of Picochlorum sp. 122.</title>
        <authorList>
            <person name="Wang G."/>
            <person name="Tang M."/>
            <person name="Wu H."/>
            <person name="Dai S."/>
            <person name="Li T."/>
            <person name="Chen C."/>
            <person name="He H."/>
            <person name="Fan J."/>
            <person name="Xiang W."/>
            <person name="Li X."/>
        </authorList>
    </citation>
    <scope>NUCLEOTIDE SEQUENCE [LARGE SCALE GENOMIC DNA]</scope>
    <source>
        <strain evidence="1 2">GYP-11</strain>
    </source>
</reference>
<name>A0A845Q8R4_9HYPH</name>
<dbReference type="AlphaFoldDB" id="A0A845Q8R4"/>
<organism evidence="1 2">
    <name type="scientific">Pyruvatibacter mobilis</name>
    <dbReference type="NCBI Taxonomy" id="1712261"/>
    <lineage>
        <taxon>Bacteria</taxon>
        <taxon>Pseudomonadati</taxon>
        <taxon>Pseudomonadota</taxon>
        <taxon>Alphaproteobacteria</taxon>
        <taxon>Hyphomicrobiales</taxon>
        <taxon>Parvibaculaceae</taxon>
        <taxon>Pyruvatibacter</taxon>
    </lineage>
</organism>
<dbReference type="InterPro" id="IPR009922">
    <property type="entry name" value="DUF1457"/>
</dbReference>
<accession>A0A845Q8R4</accession>
<evidence type="ECO:0000313" key="1">
    <source>
        <dbReference type="EMBL" id="NBG94451.1"/>
    </source>
</evidence>
<proteinExistence type="predicted"/>
<dbReference type="EMBL" id="WXYQ01000001">
    <property type="protein sequence ID" value="NBG94451.1"/>
    <property type="molecule type" value="Genomic_DNA"/>
</dbReference>
<keyword evidence="2" id="KW-1185">Reference proteome</keyword>
<evidence type="ECO:0000313" key="2">
    <source>
        <dbReference type="Proteomes" id="UP000470384"/>
    </source>
</evidence>
<protein>
    <submittedName>
        <fullName evidence="1">PAS domain-containing protein</fullName>
    </submittedName>
</protein>
<comment type="caution">
    <text evidence="1">The sequence shown here is derived from an EMBL/GenBank/DDBJ whole genome shotgun (WGS) entry which is preliminary data.</text>
</comment>
<gene>
    <name evidence="1" type="ORF">GTQ45_01735</name>
</gene>
<dbReference type="Proteomes" id="UP000470384">
    <property type="component" value="Unassembled WGS sequence"/>
</dbReference>
<dbReference type="Pfam" id="PF07310">
    <property type="entry name" value="PAS_5"/>
    <property type="match status" value="1"/>
</dbReference>
<sequence>MSSSDLPAAPDAGFTFVAAPSHPGAERLFAYWSEKCAGKAMPDRADINLADLSDIAPNLAITEPLEDGDFRIRLFGSALTQMTGEERTGMKVSEIGRSSPENAISRRWSAIQKAAISRGAPVFAVTKASSAERDHLIYHAVCLPLTHGGSEVGQILGALFTTYRQTGEAS</sequence>